<dbReference type="Proteomes" id="UP000824132">
    <property type="component" value="Unassembled WGS sequence"/>
</dbReference>
<dbReference type="SUPFAM" id="SSF53474">
    <property type="entry name" value="alpha/beta-Hydrolases"/>
    <property type="match status" value="1"/>
</dbReference>
<dbReference type="AlphaFoldDB" id="A0A9D2ICZ1"/>
<sequence>MANKILTPVTLWNDFDDSLPLNAEVKKEYAKEKAQFRILGFSGRAVGSERVRISALYAFPKGNANSPSLLVLPDADKTFDEALAERFVSKGYAVFMPDYRGEWEGSGEHTIYPQAVSYGNFRNAGRRFTHADDTAKETSWYEWTAVARYSLKCLQNLCGDKPIGVIGIKAGGDIAWQLAATADGLGCAITICSGGWRAYKGIQKFGDGSELKMDEERYRFLGGVDAQAYAQYIRCPLLMLCATNDSGFDADRAFDTFARANPEQKKTFYFSARYDGHIGNTAFNNLDLFIDRYLKGREVFLPEPIEISIEEDEGELVAKICFDKNGEADYCEVFMAEDNPDSSMRDWTRCELKRTDGDDTALFRLNVYTGAKTVFAFAKAKYSCGFAVSSKIAVKRIDKSYSNMTAKSRILFSGKNGTDSFTLDKYDNNVLADCFLDNTVKPIRLIDGPCGIKGVYSSYGLRSYRINDEKYRPADNAILKFDIYSQAAAFMQICIYTVEEGVKDCYTNTIALPGGEEWQPCTLRAKEFKNGIGKSLKQINEGKYITFSSKNLFCINNLLWL</sequence>
<gene>
    <name evidence="2" type="ORF">H9727_05485</name>
</gene>
<dbReference type="Gene3D" id="3.40.50.1820">
    <property type="entry name" value="alpha/beta hydrolase"/>
    <property type="match status" value="1"/>
</dbReference>
<reference evidence="2" key="1">
    <citation type="journal article" date="2021" name="PeerJ">
        <title>Extensive microbial diversity within the chicken gut microbiome revealed by metagenomics and culture.</title>
        <authorList>
            <person name="Gilroy R."/>
            <person name="Ravi A."/>
            <person name="Getino M."/>
            <person name="Pursley I."/>
            <person name="Horton D.L."/>
            <person name="Alikhan N.F."/>
            <person name="Baker D."/>
            <person name="Gharbi K."/>
            <person name="Hall N."/>
            <person name="Watson M."/>
            <person name="Adriaenssens E.M."/>
            <person name="Foster-Nyarko E."/>
            <person name="Jarju S."/>
            <person name="Secka A."/>
            <person name="Antonio M."/>
            <person name="Oren A."/>
            <person name="Chaudhuri R.R."/>
            <person name="La Ragione R."/>
            <person name="Hildebrand F."/>
            <person name="Pallen M.J."/>
        </authorList>
    </citation>
    <scope>NUCLEOTIDE SEQUENCE</scope>
    <source>
        <strain evidence="2">CHK187-5294</strain>
    </source>
</reference>
<feature type="domain" description="Dienelactone hydrolase" evidence="1">
    <location>
        <begin position="54"/>
        <end position="252"/>
    </location>
</feature>
<dbReference type="EMBL" id="DXCL01000028">
    <property type="protein sequence ID" value="HIZ03720.1"/>
    <property type="molecule type" value="Genomic_DNA"/>
</dbReference>
<reference evidence="2" key="2">
    <citation type="submission" date="2021-04" db="EMBL/GenBank/DDBJ databases">
        <authorList>
            <person name="Gilroy R."/>
        </authorList>
    </citation>
    <scope>NUCLEOTIDE SEQUENCE</scope>
    <source>
        <strain evidence="2">CHK187-5294</strain>
    </source>
</reference>
<dbReference type="InterPro" id="IPR002925">
    <property type="entry name" value="Dienelactn_hydro"/>
</dbReference>
<proteinExistence type="predicted"/>
<keyword evidence="2" id="KW-0378">Hydrolase</keyword>
<dbReference type="GO" id="GO:0016787">
    <property type="term" value="F:hydrolase activity"/>
    <property type="evidence" value="ECO:0007669"/>
    <property type="project" value="UniProtKB-KW"/>
</dbReference>
<evidence type="ECO:0000313" key="3">
    <source>
        <dbReference type="Proteomes" id="UP000824132"/>
    </source>
</evidence>
<comment type="caution">
    <text evidence="2">The sequence shown here is derived from an EMBL/GenBank/DDBJ whole genome shotgun (WGS) entry which is preliminary data.</text>
</comment>
<name>A0A9D2ICZ1_9FIRM</name>
<dbReference type="Pfam" id="PF01738">
    <property type="entry name" value="DLH"/>
    <property type="match status" value="1"/>
</dbReference>
<accession>A0A9D2ICZ1</accession>
<dbReference type="InterPro" id="IPR029058">
    <property type="entry name" value="AB_hydrolase_fold"/>
</dbReference>
<evidence type="ECO:0000259" key="1">
    <source>
        <dbReference type="Pfam" id="PF01738"/>
    </source>
</evidence>
<protein>
    <submittedName>
        <fullName evidence="2">Dienelactone hydrolase family protein</fullName>
    </submittedName>
</protein>
<organism evidence="2 3">
    <name type="scientific">Candidatus Borkfalkia avistercoris</name>
    <dbReference type="NCBI Taxonomy" id="2838504"/>
    <lineage>
        <taxon>Bacteria</taxon>
        <taxon>Bacillati</taxon>
        <taxon>Bacillota</taxon>
        <taxon>Clostridia</taxon>
        <taxon>Christensenellales</taxon>
        <taxon>Christensenellaceae</taxon>
        <taxon>Candidatus Borkfalkia</taxon>
    </lineage>
</organism>
<evidence type="ECO:0000313" key="2">
    <source>
        <dbReference type="EMBL" id="HIZ03720.1"/>
    </source>
</evidence>